<comment type="caution">
    <text evidence="1">The sequence shown here is derived from an EMBL/GenBank/DDBJ whole genome shotgun (WGS) entry which is preliminary data.</text>
</comment>
<dbReference type="Proteomes" id="UP001152300">
    <property type="component" value="Unassembled WGS sequence"/>
</dbReference>
<proteinExistence type="predicted"/>
<dbReference type="EMBL" id="JAPEIS010000016">
    <property type="protein sequence ID" value="KAJ8058602.1"/>
    <property type="molecule type" value="Genomic_DNA"/>
</dbReference>
<sequence>MDSDSGSVQSLGDWSFYLPDYDSSSSVSQQDCLDALRGEAIPKNFAKDNNTARRRIISCMVHGLRYNEAFAESESMKEICDKSRNKILARARNARLIMSNKIPLMTDDKEKPYCFWHPQVATIDTYRELVQKYPDMRYHVGRACAVGGYVDLYRELDLLPDISIAEEARDNLDVVGLKEIFDLITCQPKLYAVLNDYTRECNWEDPRVATGLNGDTAVLSSLDVTFEFWERWPKEDSHYFDITEDNSIGESSSPQTHIRPLAPEHVSLLYNPLPVNLPTTNKDALILHAAYEGNIDRYARLRRPVNIHHTEADAVMRGAYHHTAFARWLVDQPLSYFDVFDRKHIREAIMARFIMVNDLTRLGQLPLPFMIWYPLIPQQKTLRELMRRKPYIHIQIAITCIVADYRSLWDDLKPEPNSLLYEQATRGGRDRNYYVEDLERRAAEKDIDLCGPYMALRMEDLSVCLDIIKEPTSIYLKSSISIDYHVLGFGYYDGIYPGGTYVDLATWELSIAVSDDIREKARVENVDGCLHQNWGWPYSVWDVRPDDDPLPKPK</sequence>
<evidence type="ECO:0000313" key="2">
    <source>
        <dbReference type="Proteomes" id="UP001152300"/>
    </source>
</evidence>
<gene>
    <name evidence="1" type="ORF">OCU04_012779</name>
</gene>
<evidence type="ECO:0000313" key="1">
    <source>
        <dbReference type="EMBL" id="KAJ8058602.1"/>
    </source>
</evidence>
<dbReference type="OrthoDB" id="4360026at2759"/>
<dbReference type="AlphaFoldDB" id="A0A9X0A9P8"/>
<organism evidence="1 2">
    <name type="scientific">Sclerotinia nivalis</name>
    <dbReference type="NCBI Taxonomy" id="352851"/>
    <lineage>
        <taxon>Eukaryota</taxon>
        <taxon>Fungi</taxon>
        <taxon>Dikarya</taxon>
        <taxon>Ascomycota</taxon>
        <taxon>Pezizomycotina</taxon>
        <taxon>Leotiomycetes</taxon>
        <taxon>Helotiales</taxon>
        <taxon>Sclerotiniaceae</taxon>
        <taxon>Sclerotinia</taxon>
    </lineage>
</organism>
<reference evidence="1" key="1">
    <citation type="submission" date="2022-11" db="EMBL/GenBank/DDBJ databases">
        <title>Genome Resource of Sclerotinia nivalis Strain SnTB1, a Plant Pathogen Isolated from American Ginseng.</title>
        <authorList>
            <person name="Fan S."/>
        </authorList>
    </citation>
    <scope>NUCLEOTIDE SEQUENCE</scope>
    <source>
        <strain evidence="1">SnTB1</strain>
    </source>
</reference>
<accession>A0A9X0A9P8</accession>
<protein>
    <submittedName>
        <fullName evidence="1">Uncharacterized protein</fullName>
    </submittedName>
</protein>
<name>A0A9X0A9P8_9HELO</name>
<keyword evidence="2" id="KW-1185">Reference proteome</keyword>